<dbReference type="NCBIfam" id="NF037959">
    <property type="entry name" value="MFS_SpdSyn"/>
    <property type="match status" value="1"/>
</dbReference>
<evidence type="ECO:0000313" key="5">
    <source>
        <dbReference type="EMBL" id="KAK0369447.1"/>
    </source>
</evidence>
<keyword evidence="4" id="KW-1133">Transmembrane helix</keyword>
<dbReference type="SUPFAM" id="SSF53335">
    <property type="entry name" value="S-adenosyl-L-methionine-dependent methyltransferases"/>
    <property type="match status" value="1"/>
</dbReference>
<feature type="transmembrane region" description="Helical" evidence="4">
    <location>
        <begin position="80"/>
        <end position="100"/>
    </location>
</feature>
<keyword evidence="2" id="KW-0489">Methyltransferase</keyword>
<sequence length="581" mass="64257">MPPKSTVKIESAPEGFTPERFEKELKSLAAKAKGQTRGRFYKQQATAYLKATILIALAATYSNVSQLAMSPVYGAIPSSIYHAKLVMVACFFGWAGNVVLNRTLPFNPATLLPVVALCVPAIQYYLYQTSALLTAYWGPLVMEAVTLFPLVVISVSCVATEMEKVSLSKLPKFLADAAPGLGSWGLFRFVETLSGDYLQTYVGRSFFQTRIGLEALLGAAYAVYAPSKLLLFAVPAVLHTAFLNPHTLTPMAAASLNSTLQADNWFLLDRKESVTGYVSVLESIKHGYRVMRCDHSLLGGEWVKHKGPRVAEPIYGVFVMLEAVRLVKTTKAVPDSKAKALNIHISGLGIGTTPAALVAHGVDTTIVEIDPVVHEFASKYFQLPSNHTPVIADAVSYTRKLADDPDARFDYIVHDVFTGGAEPVPLFTLEFLQGLNSLLKPDGAIAINYAGDFLHPAPKLVVDTIREVFPSCRIFRESEHPTPEKIEEEGQDFTNMVIFCKKTSGKLKFRAPVEDDFLGSRTRRAFLMPAHEVFPKHFLQGDYGILRDNSTEQLTKWHEKSALGHWEVMRVVMPDKIWELW</sequence>
<dbReference type="CDD" id="cd02440">
    <property type="entry name" value="AdoMet_MTases"/>
    <property type="match status" value="1"/>
</dbReference>
<evidence type="ECO:0000256" key="3">
    <source>
        <dbReference type="ARBA" id="ARBA00022679"/>
    </source>
</evidence>
<dbReference type="Gene3D" id="3.40.50.150">
    <property type="entry name" value="Vaccinia Virus protein VP39"/>
    <property type="match status" value="1"/>
</dbReference>
<keyword evidence="3" id="KW-0808">Transferase</keyword>
<reference evidence="5" key="1">
    <citation type="submission" date="2023-04" db="EMBL/GenBank/DDBJ databases">
        <title>Colletotrichum limetticola genome sequence.</title>
        <authorList>
            <person name="Baroncelli R."/>
        </authorList>
    </citation>
    <scope>NUCLEOTIDE SEQUENCE</scope>
    <source>
        <strain evidence="5">KLA-Anderson</strain>
    </source>
</reference>
<feature type="transmembrane region" description="Helical" evidence="4">
    <location>
        <begin position="47"/>
        <end position="68"/>
    </location>
</feature>
<dbReference type="PANTHER" id="PTHR12176:SF59">
    <property type="entry name" value="METHYLTRANSFERASE DOMAIN-CONTAINING PROTEIN-RELATED"/>
    <property type="match status" value="1"/>
</dbReference>
<keyword evidence="4" id="KW-0812">Transmembrane</keyword>
<dbReference type="EMBL" id="JARUPT010000654">
    <property type="protein sequence ID" value="KAK0369447.1"/>
    <property type="molecule type" value="Genomic_DNA"/>
</dbReference>
<dbReference type="InterPro" id="IPR051419">
    <property type="entry name" value="Lys/N-term_MeTrsfase_sf"/>
</dbReference>
<organism evidence="5 6">
    <name type="scientific">Colletotrichum limetticola</name>
    <dbReference type="NCBI Taxonomy" id="1209924"/>
    <lineage>
        <taxon>Eukaryota</taxon>
        <taxon>Fungi</taxon>
        <taxon>Dikarya</taxon>
        <taxon>Ascomycota</taxon>
        <taxon>Pezizomycotina</taxon>
        <taxon>Sordariomycetes</taxon>
        <taxon>Hypocreomycetidae</taxon>
        <taxon>Glomerellales</taxon>
        <taxon>Glomerellaceae</taxon>
        <taxon>Colletotrichum</taxon>
        <taxon>Colletotrichum acutatum species complex</taxon>
    </lineage>
</organism>
<keyword evidence="6" id="KW-1185">Reference proteome</keyword>
<protein>
    <submittedName>
        <fullName evidence="5">Spermine/spermidine synthase</fullName>
    </submittedName>
</protein>
<evidence type="ECO:0000313" key="6">
    <source>
        <dbReference type="Proteomes" id="UP001169217"/>
    </source>
</evidence>
<keyword evidence="4" id="KW-0472">Membrane</keyword>
<evidence type="ECO:0000256" key="1">
    <source>
        <dbReference type="ARBA" id="ARBA00008361"/>
    </source>
</evidence>
<feature type="transmembrane region" description="Helical" evidence="4">
    <location>
        <begin position="139"/>
        <end position="159"/>
    </location>
</feature>
<comment type="similarity">
    <text evidence="1">Belongs to the methyltransferase superfamily.</text>
</comment>
<name>A0ABQ9PE64_9PEZI</name>
<dbReference type="Pfam" id="PF01564">
    <property type="entry name" value="Spermine_synth"/>
    <property type="match status" value="1"/>
</dbReference>
<accession>A0ABQ9PE64</accession>
<dbReference type="InterPro" id="IPR029063">
    <property type="entry name" value="SAM-dependent_MTases_sf"/>
</dbReference>
<proteinExistence type="inferred from homology"/>
<dbReference type="Proteomes" id="UP001169217">
    <property type="component" value="Unassembled WGS sequence"/>
</dbReference>
<comment type="caution">
    <text evidence="5">The sequence shown here is derived from an EMBL/GenBank/DDBJ whole genome shotgun (WGS) entry which is preliminary data.</text>
</comment>
<gene>
    <name evidence="5" type="ORF">CLIM01_13194</name>
</gene>
<evidence type="ECO:0000256" key="4">
    <source>
        <dbReference type="SAM" id="Phobius"/>
    </source>
</evidence>
<evidence type="ECO:0000256" key="2">
    <source>
        <dbReference type="ARBA" id="ARBA00022603"/>
    </source>
</evidence>
<dbReference type="PANTHER" id="PTHR12176">
    <property type="entry name" value="SAM-DEPENDENT METHYLTRANSFERASE SUPERFAMILY PROTEIN"/>
    <property type="match status" value="1"/>
</dbReference>
<feature type="transmembrane region" description="Helical" evidence="4">
    <location>
        <begin position="109"/>
        <end position="127"/>
    </location>
</feature>